<dbReference type="Pfam" id="PF03551">
    <property type="entry name" value="PadR"/>
    <property type="match status" value="1"/>
</dbReference>
<keyword evidence="3" id="KW-1185">Reference proteome</keyword>
<dbReference type="AlphaFoldDB" id="B8DZ88"/>
<reference evidence="3" key="1">
    <citation type="journal article" date="2016" name="Front. Microbiol.">
        <title>The complete genome sequence of hyperthermophile Dictyoglomus turgidum DSM 6724 reveals a specialized carbohydrate fermentor.</title>
        <authorList>
            <person name="Brumm P.J."/>
            <person name="Gowda K."/>
            <person name="Robb F.T."/>
            <person name="Mead D.A."/>
        </authorList>
    </citation>
    <scope>NUCLEOTIDE SEQUENCE [LARGE SCALE GENOMIC DNA]</scope>
    <source>
        <strain evidence="3">DSM 6724 / Z-1310</strain>
    </source>
</reference>
<dbReference type="SUPFAM" id="SSF46785">
    <property type="entry name" value="Winged helix' DNA-binding domain"/>
    <property type="match status" value="1"/>
</dbReference>
<dbReference type="HOGENOM" id="CLU_063440_5_1_0"/>
<dbReference type="FunCoup" id="B8DZ88">
    <property type="interactions" value="3"/>
</dbReference>
<evidence type="ECO:0000313" key="2">
    <source>
        <dbReference type="EMBL" id="ACK41821.1"/>
    </source>
</evidence>
<dbReference type="EnsemblBacteria" id="ACK41821">
    <property type="protein sequence ID" value="ACK41821"/>
    <property type="gene ID" value="Dtur_0529"/>
</dbReference>
<protein>
    <submittedName>
        <fullName evidence="2">Transcriptional regulator, PadR-like family</fullName>
    </submittedName>
</protein>
<dbReference type="InParanoid" id="B8DZ88"/>
<dbReference type="Proteomes" id="UP000007719">
    <property type="component" value="Chromosome"/>
</dbReference>
<dbReference type="InterPro" id="IPR005149">
    <property type="entry name" value="Tscrpt_reg_PadR_N"/>
</dbReference>
<sequence>MKGFGRGLGMGKGMGFAPGFWLRAFVLFALSKKELHGYELLNMMEKYFPEFSFYKGPSGMGTGYRILRMLEMEGLIGSRWETGEGPAKRVYFLTPLGERVKNEIIEYIKDMRDRIEKFLEFAEGKEV</sequence>
<organism evidence="2 3">
    <name type="scientific">Dictyoglomus turgidum (strain DSM 6724 / Z-1310)</name>
    <dbReference type="NCBI Taxonomy" id="515635"/>
    <lineage>
        <taxon>Bacteria</taxon>
        <taxon>Pseudomonadati</taxon>
        <taxon>Dictyoglomota</taxon>
        <taxon>Dictyoglomia</taxon>
        <taxon>Dictyoglomales</taxon>
        <taxon>Dictyoglomaceae</taxon>
        <taxon>Dictyoglomus</taxon>
    </lineage>
</organism>
<dbReference type="RefSeq" id="WP_012582906.1">
    <property type="nucleotide sequence ID" value="NC_011661.1"/>
</dbReference>
<dbReference type="InterPro" id="IPR052509">
    <property type="entry name" value="Metal_resp_DNA-bind_regulator"/>
</dbReference>
<gene>
    <name evidence="2" type="ordered locus">Dtur_0529</name>
</gene>
<dbReference type="Gene3D" id="1.10.10.10">
    <property type="entry name" value="Winged helix-like DNA-binding domain superfamily/Winged helix DNA-binding domain"/>
    <property type="match status" value="1"/>
</dbReference>
<dbReference type="eggNOG" id="COG1695">
    <property type="taxonomic scope" value="Bacteria"/>
</dbReference>
<dbReference type="InterPro" id="IPR036388">
    <property type="entry name" value="WH-like_DNA-bd_sf"/>
</dbReference>
<proteinExistence type="predicted"/>
<dbReference type="OrthoDB" id="9808017at2"/>
<evidence type="ECO:0000259" key="1">
    <source>
        <dbReference type="Pfam" id="PF03551"/>
    </source>
</evidence>
<dbReference type="PANTHER" id="PTHR33169">
    <property type="entry name" value="PADR-FAMILY TRANSCRIPTIONAL REGULATOR"/>
    <property type="match status" value="1"/>
</dbReference>
<feature type="domain" description="Transcription regulator PadR N-terminal" evidence="1">
    <location>
        <begin position="26"/>
        <end position="100"/>
    </location>
</feature>
<evidence type="ECO:0000313" key="3">
    <source>
        <dbReference type="Proteomes" id="UP000007719"/>
    </source>
</evidence>
<accession>B8DZ88</accession>
<dbReference type="EMBL" id="CP001251">
    <property type="protein sequence ID" value="ACK41821.1"/>
    <property type="molecule type" value="Genomic_DNA"/>
</dbReference>
<name>B8DZ88_DICTD</name>
<dbReference type="PANTHER" id="PTHR33169:SF14">
    <property type="entry name" value="TRANSCRIPTIONAL REGULATOR RV3488"/>
    <property type="match status" value="1"/>
</dbReference>
<dbReference type="InterPro" id="IPR036390">
    <property type="entry name" value="WH_DNA-bd_sf"/>
</dbReference>
<dbReference type="KEGG" id="dtu:Dtur_0529"/>
<dbReference type="STRING" id="515635.Dtur_0529"/>